<evidence type="ECO:0000256" key="2">
    <source>
        <dbReference type="ARBA" id="ARBA00022475"/>
    </source>
</evidence>
<protein>
    <submittedName>
        <fullName evidence="7">Uncharacterized protein</fullName>
    </submittedName>
</protein>
<keyword evidence="3 6" id="KW-0812">Transmembrane</keyword>
<accession>A0A1J5PCW6</accession>
<dbReference type="AlphaFoldDB" id="A0A1J5PCW6"/>
<comment type="caution">
    <text evidence="7">The sequence shown here is derived from an EMBL/GenBank/DDBJ whole genome shotgun (WGS) entry which is preliminary data.</text>
</comment>
<evidence type="ECO:0000313" key="7">
    <source>
        <dbReference type="EMBL" id="OIQ69174.1"/>
    </source>
</evidence>
<evidence type="ECO:0000256" key="6">
    <source>
        <dbReference type="SAM" id="Phobius"/>
    </source>
</evidence>
<sequence>MVNDAFAQTGLAAQAVAALAAQGVHLNQSGPLLIAGAGLSNLVSNVPAVMLLLPHLQGLNAGLTLALVSTFAGNLLLVGSIANLIVVDLAQKNGVIIHWRDHARIGVPVTVLTLLLVWLTLPAP</sequence>
<evidence type="ECO:0000256" key="1">
    <source>
        <dbReference type="ARBA" id="ARBA00004651"/>
    </source>
</evidence>
<evidence type="ECO:0000256" key="3">
    <source>
        <dbReference type="ARBA" id="ARBA00022692"/>
    </source>
</evidence>
<name>A0A1J5PCW6_9ZZZZ</name>
<keyword evidence="2" id="KW-1003">Cell membrane</keyword>
<gene>
    <name evidence="7" type="ORF">GALL_492280</name>
</gene>
<evidence type="ECO:0000256" key="5">
    <source>
        <dbReference type="ARBA" id="ARBA00023136"/>
    </source>
</evidence>
<proteinExistence type="predicted"/>
<feature type="transmembrane region" description="Helical" evidence="6">
    <location>
        <begin position="105"/>
        <end position="123"/>
    </location>
</feature>
<comment type="subcellular location">
    <subcellularLocation>
        <location evidence="1">Cell membrane</location>
        <topology evidence="1">Multi-pass membrane protein</topology>
    </subcellularLocation>
</comment>
<keyword evidence="4 6" id="KW-1133">Transmembrane helix</keyword>
<reference evidence="7" key="1">
    <citation type="submission" date="2016-10" db="EMBL/GenBank/DDBJ databases">
        <title>Sequence of Gallionella enrichment culture.</title>
        <authorList>
            <person name="Poehlein A."/>
            <person name="Muehling M."/>
            <person name="Daniel R."/>
        </authorList>
    </citation>
    <scope>NUCLEOTIDE SEQUENCE</scope>
</reference>
<evidence type="ECO:0000256" key="4">
    <source>
        <dbReference type="ARBA" id="ARBA00022989"/>
    </source>
</evidence>
<organism evidence="7">
    <name type="scientific">mine drainage metagenome</name>
    <dbReference type="NCBI Taxonomy" id="410659"/>
    <lineage>
        <taxon>unclassified sequences</taxon>
        <taxon>metagenomes</taxon>
        <taxon>ecological metagenomes</taxon>
    </lineage>
</organism>
<feature type="transmembrane region" description="Helical" evidence="6">
    <location>
        <begin position="30"/>
        <end position="53"/>
    </location>
</feature>
<keyword evidence="5 6" id="KW-0472">Membrane</keyword>
<dbReference type="GO" id="GO:0005886">
    <property type="term" value="C:plasma membrane"/>
    <property type="evidence" value="ECO:0007669"/>
    <property type="project" value="UniProtKB-SubCell"/>
</dbReference>
<dbReference type="PANTHER" id="PTHR43302:SF5">
    <property type="entry name" value="TRANSPORTER ARSB-RELATED"/>
    <property type="match status" value="1"/>
</dbReference>
<feature type="transmembrane region" description="Helical" evidence="6">
    <location>
        <begin position="65"/>
        <end position="85"/>
    </location>
</feature>
<dbReference type="PANTHER" id="PTHR43302">
    <property type="entry name" value="TRANSPORTER ARSB-RELATED"/>
    <property type="match status" value="1"/>
</dbReference>
<dbReference type="EMBL" id="MLJW01004873">
    <property type="protein sequence ID" value="OIQ69174.1"/>
    <property type="molecule type" value="Genomic_DNA"/>
</dbReference>